<sequence length="246" mass="27649">MSELAEVHCAWTESDRGQVGGDGIAIRKCSTEFLSALYKAYQKLATGSLEASVADRLNKSIAQELYRLHLYPTLYPTPEIQSRFRRLLVGGLENYLDEKQKASDDTRLDQNNIIARETDRILDSVNYPSYKPELLPWEQFLLRGSPGSGATFLTSPPNVVLRLMPMGGVALHMNWLQTSLPFRMTISYVALLHLLRARILALNRYLRQDFVIGSNGLFSLPTLSLSDMSPKGETLMLQKNLKASVK</sequence>
<organism evidence="1">
    <name type="scientific">Coccidioides posadasii</name>
    <name type="common">Valley fever fungus</name>
    <dbReference type="NCBI Taxonomy" id="199306"/>
    <lineage>
        <taxon>Eukaryota</taxon>
        <taxon>Fungi</taxon>
        <taxon>Dikarya</taxon>
        <taxon>Ascomycota</taxon>
        <taxon>Pezizomycotina</taxon>
        <taxon>Eurotiomycetes</taxon>
        <taxon>Eurotiomycetidae</taxon>
        <taxon>Onygenales</taxon>
        <taxon>Onygenaceae</taxon>
        <taxon>Coccidioides</taxon>
    </lineage>
</organism>
<reference evidence="1" key="1">
    <citation type="journal article" date="2007" name="Eukaryot. Cell">
        <title>Genomic and population analyses of the mating type loci in Coccidioides species reveal evidence for sexual reproduction and gene acquisition.</title>
        <authorList>
            <person name="Mandel M.A."/>
            <person name="Barker B.M."/>
            <person name="Kroken S."/>
            <person name="Rounsley S.D."/>
            <person name="Orbach M.J."/>
        </authorList>
    </citation>
    <scope>NUCLEOTIDE SEQUENCE</scope>
    <source>
        <strain evidence="1">RMSCC1040</strain>
    </source>
</reference>
<dbReference type="EMBL" id="EF512013">
    <property type="protein sequence ID" value="ABS19621.1"/>
    <property type="molecule type" value="Genomic_DNA"/>
</dbReference>
<dbReference type="VEuPathDB" id="FungiDB:CPAG_02488"/>
<name>A7KPA6_COCPO</name>
<gene>
    <name evidence="1" type="primary">MAT1-1-4</name>
</gene>
<proteinExistence type="predicted"/>
<evidence type="ECO:0000313" key="1">
    <source>
        <dbReference type="EMBL" id="ABS19621.1"/>
    </source>
</evidence>
<protein>
    <submittedName>
        <fullName evidence="1">Uncharacterized protein</fullName>
    </submittedName>
</protein>
<dbReference type="AlphaFoldDB" id="A7KPA6"/>
<accession>A7KPA6</accession>